<evidence type="ECO:0000256" key="11">
    <source>
        <dbReference type="ARBA" id="ARBA00047899"/>
    </source>
</evidence>
<dbReference type="Gene3D" id="3.30.200.20">
    <property type="entry name" value="Phosphorylase Kinase, domain 1"/>
    <property type="match status" value="1"/>
</dbReference>
<dbReference type="PROSITE" id="PS50011">
    <property type="entry name" value="PROTEIN_KINASE_DOM"/>
    <property type="match status" value="1"/>
</dbReference>
<dbReference type="InterPro" id="IPR050339">
    <property type="entry name" value="CC_SR_Kinase"/>
</dbReference>
<dbReference type="InterPro" id="IPR011009">
    <property type="entry name" value="Kinase-like_dom_sf"/>
</dbReference>
<dbReference type="Gene3D" id="1.10.510.10">
    <property type="entry name" value="Transferase(Phosphotransferase) domain 1"/>
    <property type="match status" value="1"/>
</dbReference>
<dbReference type="Proteomes" id="UP000287033">
    <property type="component" value="Unassembled WGS sequence"/>
</dbReference>
<dbReference type="GO" id="GO:0046872">
    <property type="term" value="F:metal ion binding"/>
    <property type="evidence" value="ECO:0007669"/>
    <property type="project" value="UniProtKB-KW"/>
</dbReference>
<comment type="catalytic activity">
    <reaction evidence="11">
        <text>L-threonyl-[protein] + ATP = O-phospho-L-threonyl-[protein] + ADP + H(+)</text>
        <dbReference type="Rhea" id="RHEA:46608"/>
        <dbReference type="Rhea" id="RHEA-COMP:11060"/>
        <dbReference type="Rhea" id="RHEA-COMP:11605"/>
        <dbReference type="ChEBI" id="CHEBI:15378"/>
        <dbReference type="ChEBI" id="CHEBI:30013"/>
        <dbReference type="ChEBI" id="CHEBI:30616"/>
        <dbReference type="ChEBI" id="CHEBI:61977"/>
        <dbReference type="ChEBI" id="CHEBI:456216"/>
        <dbReference type="EC" id="2.7.11.1"/>
    </reaction>
</comment>
<evidence type="ECO:0000313" key="16">
    <source>
        <dbReference type="Proteomes" id="UP000287033"/>
    </source>
</evidence>
<evidence type="ECO:0000259" key="13">
    <source>
        <dbReference type="PROSITE" id="PS50011"/>
    </source>
</evidence>
<accession>A0A401TTH8</accession>
<dbReference type="GO" id="GO:0110031">
    <property type="term" value="P:negative regulation of G2/MI transition of meiotic cell cycle"/>
    <property type="evidence" value="ECO:0007669"/>
    <property type="project" value="TreeGrafter"/>
</dbReference>
<comment type="caution">
    <text evidence="15">The sequence shown here is derived from an EMBL/GenBank/DDBJ whole genome shotgun (WGS) entry which is preliminary data.</text>
</comment>
<evidence type="ECO:0000256" key="9">
    <source>
        <dbReference type="ARBA" id="ARBA00022842"/>
    </source>
</evidence>
<keyword evidence="6" id="KW-0547">Nucleotide-binding</keyword>
<dbReference type="AlphaFoldDB" id="A0A401TTH8"/>
<sequence length="186" mass="20475">MLEAFDLSLLSLAPLSRPQVRSKEDGRLYAVKCSMELFRGESDRARKLAEARKHEALGAHANLVGFVRAWEERRRLYIQTELCEGGSLQEEAETRGGPFPEAQVWAILHDLASALGHLHRQRLAHLDVKPANAFLTAGGRHCKLGDFGLLLELDGAPAGEAQEGDPVYMAPELLDGVYSTAADVFR</sequence>
<dbReference type="SUPFAM" id="SSF56112">
    <property type="entry name" value="Protein kinase-like (PK-like)"/>
    <property type="match status" value="1"/>
</dbReference>
<evidence type="ECO:0000256" key="2">
    <source>
        <dbReference type="ARBA" id="ARBA00022527"/>
    </source>
</evidence>
<dbReference type="OMA" id="EWATGEN"/>
<keyword evidence="2" id="KW-0723">Serine/threonine-protein kinase</keyword>
<evidence type="ECO:0000256" key="8">
    <source>
        <dbReference type="ARBA" id="ARBA00022840"/>
    </source>
</evidence>
<feature type="domain" description="Protein kinase" evidence="13">
    <location>
        <begin position="1"/>
        <end position="186"/>
    </location>
</feature>
<dbReference type="GO" id="GO:0004674">
    <property type="term" value="F:protein serine/threonine kinase activity"/>
    <property type="evidence" value="ECO:0007669"/>
    <property type="project" value="UniProtKB-KW"/>
</dbReference>
<dbReference type="GO" id="GO:0005634">
    <property type="term" value="C:nucleus"/>
    <property type="evidence" value="ECO:0007669"/>
    <property type="project" value="TreeGrafter"/>
</dbReference>
<keyword evidence="7" id="KW-0418">Kinase</keyword>
<evidence type="ECO:0000256" key="10">
    <source>
        <dbReference type="ARBA" id="ARBA00023306"/>
    </source>
</evidence>
<name>A0A401TTH8_CHIPU</name>
<dbReference type="GO" id="GO:0051321">
    <property type="term" value="P:meiotic cell cycle"/>
    <property type="evidence" value="ECO:0007669"/>
    <property type="project" value="TreeGrafter"/>
</dbReference>
<evidence type="ECO:0000256" key="4">
    <source>
        <dbReference type="ARBA" id="ARBA00022723"/>
    </source>
</evidence>
<comment type="catalytic activity">
    <reaction evidence="12">
        <text>L-seryl-[protein] + ATP = O-phospho-L-seryl-[protein] + ADP + H(+)</text>
        <dbReference type="Rhea" id="RHEA:17989"/>
        <dbReference type="Rhea" id="RHEA-COMP:9863"/>
        <dbReference type="Rhea" id="RHEA-COMP:11604"/>
        <dbReference type="ChEBI" id="CHEBI:15378"/>
        <dbReference type="ChEBI" id="CHEBI:29999"/>
        <dbReference type="ChEBI" id="CHEBI:30616"/>
        <dbReference type="ChEBI" id="CHEBI:83421"/>
        <dbReference type="ChEBI" id="CHEBI:456216"/>
        <dbReference type="EC" id="2.7.11.1"/>
    </reaction>
</comment>
<dbReference type="GO" id="GO:0005524">
    <property type="term" value="F:ATP binding"/>
    <property type="evidence" value="ECO:0007669"/>
    <property type="project" value="UniProtKB-KW"/>
</dbReference>
<organism evidence="15 16">
    <name type="scientific">Chiloscyllium punctatum</name>
    <name type="common">Brownbanded bambooshark</name>
    <name type="synonym">Hemiscyllium punctatum</name>
    <dbReference type="NCBI Taxonomy" id="137246"/>
    <lineage>
        <taxon>Eukaryota</taxon>
        <taxon>Metazoa</taxon>
        <taxon>Chordata</taxon>
        <taxon>Craniata</taxon>
        <taxon>Vertebrata</taxon>
        <taxon>Chondrichthyes</taxon>
        <taxon>Elasmobranchii</taxon>
        <taxon>Galeomorphii</taxon>
        <taxon>Galeoidea</taxon>
        <taxon>Orectolobiformes</taxon>
        <taxon>Hemiscylliidae</taxon>
        <taxon>Chiloscyllium</taxon>
    </lineage>
</organism>
<evidence type="ECO:0000256" key="12">
    <source>
        <dbReference type="ARBA" id="ARBA00048679"/>
    </source>
</evidence>
<feature type="domain" description="KIND" evidence="14">
    <location>
        <begin position="86"/>
        <end position="186"/>
    </location>
</feature>
<dbReference type="InterPro" id="IPR011019">
    <property type="entry name" value="KIND_dom"/>
</dbReference>
<keyword evidence="3" id="KW-0808">Transferase</keyword>
<dbReference type="EC" id="2.7.11.1" evidence="1"/>
<keyword evidence="10" id="KW-0131">Cell cycle</keyword>
<evidence type="ECO:0000256" key="7">
    <source>
        <dbReference type="ARBA" id="ARBA00022777"/>
    </source>
</evidence>
<keyword evidence="9" id="KW-0460">Magnesium</keyword>
<keyword evidence="5" id="KW-0677">Repeat</keyword>
<dbReference type="EMBL" id="BEZZ01171587">
    <property type="protein sequence ID" value="GCC45955.1"/>
    <property type="molecule type" value="Genomic_DNA"/>
</dbReference>
<dbReference type="PANTHER" id="PTHR11042">
    <property type="entry name" value="EUKARYOTIC TRANSLATION INITIATION FACTOR 2-ALPHA KINASE EIF2-ALPHA KINASE -RELATED"/>
    <property type="match status" value="1"/>
</dbReference>
<dbReference type="Pfam" id="PF00069">
    <property type="entry name" value="Pkinase"/>
    <property type="match status" value="1"/>
</dbReference>
<evidence type="ECO:0000313" key="15">
    <source>
        <dbReference type="EMBL" id="GCC45955.1"/>
    </source>
</evidence>
<reference evidence="15 16" key="1">
    <citation type="journal article" date="2018" name="Nat. Ecol. Evol.">
        <title>Shark genomes provide insights into elasmobranch evolution and the origin of vertebrates.</title>
        <authorList>
            <person name="Hara Y"/>
            <person name="Yamaguchi K"/>
            <person name="Onimaru K"/>
            <person name="Kadota M"/>
            <person name="Koyanagi M"/>
            <person name="Keeley SD"/>
            <person name="Tatsumi K"/>
            <person name="Tanaka K"/>
            <person name="Motone F"/>
            <person name="Kageyama Y"/>
            <person name="Nozu R"/>
            <person name="Adachi N"/>
            <person name="Nishimura O"/>
            <person name="Nakagawa R"/>
            <person name="Tanegashima C"/>
            <person name="Kiyatake I"/>
            <person name="Matsumoto R"/>
            <person name="Murakumo K"/>
            <person name="Nishida K"/>
            <person name="Terakita A"/>
            <person name="Kuratani S"/>
            <person name="Sato K"/>
            <person name="Hyodo S Kuraku.S."/>
        </authorList>
    </citation>
    <scope>NUCLEOTIDE SEQUENCE [LARGE SCALE GENOMIC DNA]</scope>
</reference>
<protein>
    <recommendedName>
        <fullName evidence="1">non-specific serine/threonine protein kinase</fullName>
        <ecNumber evidence="1">2.7.11.1</ecNumber>
    </recommendedName>
</protein>
<dbReference type="PANTHER" id="PTHR11042:SF183">
    <property type="entry name" value="MEMBRANE-ASSOCIATED TYROSINE- AND THREONINE-SPECIFIC CDC2-INHIBITORY KINASE"/>
    <property type="match status" value="1"/>
</dbReference>
<evidence type="ECO:0000256" key="3">
    <source>
        <dbReference type="ARBA" id="ARBA00022679"/>
    </source>
</evidence>
<evidence type="ECO:0000256" key="1">
    <source>
        <dbReference type="ARBA" id="ARBA00012513"/>
    </source>
</evidence>
<gene>
    <name evidence="15" type="ORF">chiPu_0029982</name>
</gene>
<dbReference type="GO" id="GO:0005737">
    <property type="term" value="C:cytoplasm"/>
    <property type="evidence" value="ECO:0007669"/>
    <property type="project" value="TreeGrafter"/>
</dbReference>
<dbReference type="SMART" id="SM00220">
    <property type="entry name" value="S_TKc"/>
    <property type="match status" value="1"/>
</dbReference>
<dbReference type="STRING" id="137246.A0A401TTH8"/>
<dbReference type="PROSITE" id="PS51377">
    <property type="entry name" value="KIND"/>
    <property type="match status" value="1"/>
</dbReference>
<keyword evidence="8" id="KW-0067">ATP-binding</keyword>
<evidence type="ECO:0000256" key="5">
    <source>
        <dbReference type="ARBA" id="ARBA00022737"/>
    </source>
</evidence>
<dbReference type="InterPro" id="IPR000719">
    <property type="entry name" value="Prot_kinase_dom"/>
</dbReference>
<keyword evidence="16" id="KW-1185">Reference proteome</keyword>
<keyword evidence="4" id="KW-0479">Metal-binding</keyword>
<proteinExistence type="predicted"/>
<evidence type="ECO:0000256" key="6">
    <source>
        <dbReference type="ARBA" id="ARBA00022741"/>
    </source>
</evidence>
<dbReference type="OrthoDB" id="5337378at2759"/>
<evidence type="ECO:0000259" key="14">
    <source>
        <dbReference type="PROSITE" id="PS51377"/>
    </source>
</evidence>